<keyword evidence="3" id="KW-0804">Transcription</keyword>
<dbReference type="Gene3D" id="1.10.260.40">
    <property type="entry name" value="lambda repressor-like DNA-binding domains"/>
    <property type="match status" value="1"/>
</dbReference>
<name>A0A9Q9IKU4_9ACTN</name>
<dbReference type="Gene3D" id="3.40.50.2300">
    <property type="match status" value="2"/>
</dbReference>
<dbReference type="InterPro" id="IPR028082">
    <property type="entry name" value="Peripla_BP_I"/>
</dbReference>
<dbReference type="PANTHER" id="PTHR30146">
    <property type="entry name" value="LACI-RELATED TRANSCRIPTIONAL REPRESSOR"/>
    <property type="match status" value="1"/>
</dbReference>
<dbReference type="SMART" id="SM00354">
    <property type="entry name" value="HTH_LACI"/>
    <property type="match status" value="1"/>
</dbReference>
<keyword evidence="2 6" id="KW-0238">DNA-binding</keyword>
<evidence type="ECO:0000259" key="5">
    <source>
        <dbReference type="PROSITE" id="PS50932"/>
    </source>
</evidence>
<dbReference type="Pfam" id="PF13377">
    <property type="entry name" value="Peripla_BP_3"/>
    <property type="match status" value="1"/>
</dbReference>
<keyword evidence="7" id="KW-1185">Reference proteome</keyword>
<evidence type="ECO:0000313" key="6">
    <source>
        <dbReference type="EMBL" id="UWZ57486.1"/>
    </source>
</evidence>
<evidence type="ECO:0000313" key="7">
    <source>
        <dbReference type="Proteomes" id="UP001058003"/>
    </source>
</evidence>
<evidence type="ECO:0000256" key="2">
    <source>
        <dbReference type="ARBA" id="ARBA00023125"/>
    </source>
</evidence>
<dbReference type="GO" id="GO:0000976">
    <property type="term" value="F:transcription cis-regulatory region binding"/>
    <property type="evidence" value="ECO:0007669"/>
    <property type="project" value="TreeGrafter"/>
</dbReference>
<dbReference type="OrthoDB" id="3324394at2"/>
<evidence type="ECO:0000256" key="3">
    <source>
        <dbReference type="ARBA" id="ARBA00023163"/>
    </source>
</evidence>
<dbReference type="InterPro" id="IPR046335">
    <property type="entry name" value="LacI/GalR-like_sensor"/>
</dbReference>
<dbReference type="GO" id="GO:0003700">
    <property type="term" value="F:DNA-binding transcription factor activity"/>
    <property type="evidence" value="ECO:0007669"/>
    <property type="project" value="TreeGrafter"/>
</dbReference>
<dbReference type="SUPFAM" id="SSF53822">
    <property type="entry name" value="Periplasmic binding protein-like I"/>
    <property type="match status" value="1"/>
</dbReference>
<dbReference type="Pfam" id="PF00356">
    <property type="entry name" value="LacI"/>
    <property type="match status" value="1"/>
</dbReference>
<keyword evidence="1" id="KW-0805">Transcription regulation</keyword>
<feature type="domain" description="HTH lacI-type" evidence="5">
    <location>
        <begin position="29"/>
        <end position="80"/>
    </location>
</feature>
<dbReference type="CDD" id="cd06292">
    <property type="entry name" value="PBP1_AglR_RafR-like"/>
    <property type="match status" value="1"/>
</dbReference>
<dbReference type="AlphaFoldDB" id="A0A9Q9IKU4"/>
<dbReference type="RefSeq" id="WP_081970728.1">
    <property type="nucleotide sequence ID" value="NZ_CP073767.1"/>
</dbReference>
<evidence type="ECO:0000256" key="4">
    <source>
        <dbReference type="SAM" id="MobiDB-lite"/>
    </source>
</evidence>
<dbReference type="PROSITE" id="PS00356">
    <property type="entry name" value="HTH_LACI_1"/>
    <property type="match status" value="1"/>
</dbReference>
<dbReference type="InterPro" id="IPR000843">
    <property type="entry name" value="HTH_LacI"/>
</dbReference>
<dbReference type="Proteomes" id="UP001058003">
    <property type="component" value="Chromosome"/>
</dbReference>
<evidence type="ECO:0000256" key="1">
    <source>
        <dbReference type="ARBA" id="ARBA00023015"/>
    </source>
</evidence>
<proteinExistence type="predicted"/>
<dbReference type="InterPro" id="IPR010982">
    <property type="entry name" value="Lambda_DNA-bd_dom_sf"/>
</dbReference>
<reference evidence="6" key="1">
    <citation type="submission" date="2021-04" db="EMBL/GenBank/DDBJ databases">
        <title>Dactylosporangium aurantiacum NRRL B-8018 full assembly.</title>
        <authorList>
            <person name="Hartkoorn R.C."/>
            <person name="Beaudoing E."/>
            <person name="Hot D."/>
        </authorList>
    </citation>
    <scope>NUCLEOTIDE SEQUENCE</scope>
    <source>
        <strain evidence="6">NRRL B-8018</strain>
    </source>
</reference>
<accession>A0A9Q9IKU4</accession>
<organism evidence="6 7">
    <name type="scientific">Dactylosporangium aurantiacum</name>
    <dbReference type="NCBI Taxonomy" id="35754"/>
    <lineage>
        <taxon>Bacteria</taxon>
        <taxon>Bacillati</taxon>
        <taxon>Actinomycetota</taxon>
        <taxon>Actinomycetes</taxon>
        <taxon>Micromonosporales</taxon>
        <taxon>Micromonosporaceae</taxon>
        <taxon>Dactylosporangium</taxon>
    </lineage>
</organism>
<sequence>MRSPATAGPAPGRHPVSSGARDTPAGGRVRLTDIARQAQVSEATVSRVLNDRSGVSPDTRRAVLTALDVLGFERPDRLRKRGTELVGLVTPELENPVFPLFAQAIESALAQHGATAVLCSRTAGGVSEDQYVEMLLERAVAGIIFVSGRHADSTSSPQRYRDLVDRSLPIVLINGYLPGVDAPFVSCDDRAASRLAVSHLVSLGHRRIGLLSGPERFVPVQRKLAGYREQMRAHGLAELVELSMWFTVEGGHAAATRLLDRGATGLVCASDLMALGAVRAAQAAGLSVPRDVSVVGFDDSPLIPFTNPPLTTVRQPVIDMSNAAVRAMIDEIRGQGLPPAEYLFGPELVVRGSTGVPRAADRG</sequence>
<feature type="region of interest" description="Disordered" evidence="4">
    <location>
        <begin position="1"/>
        <end position="26"/>
    </location>
</feature>
<dbReference type="PROSITE" id="PS50932">
    <property type="entry name" value="HTH_LACI_2"/>
    <property type="match status" value="1"/>
</dbReference>
<dbReference type="EMBL" id="CP073767">
    <property type="protein sequence ID" value="UWZ57486.1"/>
    <property type="molecule type" value="Genomic_DNA"/>
</dbReference>
<protein>
    <submittedName>
        <fullName evidence="6">LacI family DNA-binding transcriptional regulator</fullName>
    </submittedName>
</protein>
<gene>
    <name evidence="6" type="ORF">Daura_15820</name>
</gene>
<dbReference type="PANTHER" id="PTHR30146:SF153">
    <property type="entry name" value="LACTOSE OPERON REPRESSOR"/>
    <property type="match status" value="1"/>
</dbReference>
<dbReference type="SUPFAM" id="SSF47413">
    <property type="entry name" value="lambda repressor-like DNA-binding domains"/>
    <property type="match status" value="1"/>
</dbReference>
<dbReference type="CDD" id="cd01392">
    <property type="entry name" value="HTH_LacI"/>
    <property type="match status" value="1"/>
</dbReference>
<dbReference type="KEGG" id="daur:Daura_15820"/>